<organism evidence="1 2">
    <name type="scientific">Durusdinium trenchii</name>
    <dbReference type="NCBI Taxonomy" id="1381693"/>
    <lineage>
        <taxon>Eukaryota</taxon>
        <taxon>Sar</taxon>
        <taxon>Alveolata</taxon>
        <taxon>Dinophyceae</taxon>
        <taxon>Suessiales</taxon>
        <taxon>Symbiodiniaceae</taxon>
        <taxon>Durusdinium</taxon>
    </lineage>
</organism>
<comment type="caution">
    <text evidence="1">The sequence shown here is derived from an EMBL/GenBank/DDBJ whole genome shotgun (WGS) entry which is preliminary data.</text>
</comment>
<proteinExistence type="predicted"/>
<name>A0ABP0QK15_9DINO</name>
<dbReference type="Proteomes" id="UP001642464">
    <property type="component" value="Unassembled WGS sequence"/>
</dbReference>
<gene>
    <name evidence="1" type="ORF">SCF082_LOCUS41641</name>
</gene>
<keyword evidence="2" id="KW-1185">Reference proteome</keyword>
<protein>
    <submittedName>
        <fullName evidence="1">Uncharacterized protein</fullName>
    </submittedName>
</protein>
<sequence>MPPRKKAKAKHVVGNVVSGPDTVATPTSITEAPGLIKTTLAIIEDMFNLRHADEKRIHTEPLSHLQPKDGVFSWPVMHGGTFKQIAQRAWSNPDQLIDLSASLTNKIGFTESGDPAEFLQEFCKMEVWPPEKGSLFNTSVLSWSYDDAAFWRGKSIAMSEIVVTARSIAATRFREGETLSLRLPGPPLKPVSLAVGCLYFHDGSQKCLAAFVCWLALLLASSSEAVDPSDFKHPQVTGLVGSLLQIRTQYKASTTMADEMDTAIARIVRQNVDSKVQPVSALTWASILTTLGAGVSLEQAMSRYNAHPEVQAFEGAGTGSVSLDGRKKQAVKNFFEKTAAAAFDVLLSSTHDIAWQYGPFGEGFGAYTFAFLGSTVSLESPQPMEEESGPLPHEASVTIDWNLVMTESAQAMFFQRVVSHWNRTTGSFAVTVKKKYRLSQEELLKLRNLIVLFDQLLPHMKTRLSPEMADSWIEDIIAGSKRDDDLQGLLQLRPSRFSMSMLQSEQNAVKKDLLEAEQRKVCDKEEQQAAVDAAQWSYFKGALCRDQEKLLVAQAAPKKVRAQLHAKSVAHTAKQAADGEAACRGYQETFLRVLSLDKIEHAAAEISKMKQHVVLNLRMKGSLTGEGGGYDWERLSYLSLHTLDTPTGCQYARMRINRELLDAWLSKRISFAGKKFDDTEIKLTDEDLSSELKEIPGSECIKSADALKLEVLVREGTKMVIHRDQARQWLSKGPPYEEEFKLLLETHTQKYENALASLITPAGSTPSGQTQTTAVVVAAAGGEGEDEGAVEEEGGSDAPPVTFESVEKLQAADPIATRVASEFSGVELLLTTSKKIFLLADKVKSIPKWTILGGYVEKGEEGTGVEFGWLNGDKTLCQLDHSSVSPEHNHCEVLTLYKLLTYLERVKKITAYKISYSDCSRASSAGQTDGFNVCVKSEMKYKPLTSAEKTVSAKSFFASCIAETEASKVISKVFRFRFERVNGTLKIQKPYTMLLKGLTLKAGQPTQVA</sequence>
<evidence type="ECO:0000313" key="1">
    <source>
        <dbReference type="EMBL" id="CAK9088175.1"/>
    </source>
</evidence>
<accession>A0ABP0QK15</accession>
<dbReference type="EMBL" id="CAXAMM010039663">
    <property type="protein sequence ID" value="CAK9088175.1"/>
    <property type="molecule type" value="Genomic_DNA"/>
</dbReference>
<reference evidence="1 2" key="1">
    <citation type="submission" date="2024-02" db="EMBL/GenBank/DDBJ databases">
        <authorList>
            <person name="Chen Y."/>
            <person name="Shah S."/>
            <person name="Dougan E. K."/>
            <person name="Thang M."/>
            <person name="Chan C."/>
        </authorList>
    </citation>
    <scope>NUCLEOTIDE SEQUENCE [LARGE SCALE GENOMIC DNA]</scope>
</reference>
<evidence type="ECO:0000313" key="2">
    <source>
        <dbReference type="Proteomes" id="UP001642464"/>
    </source>
</evidence>